<organism evidence="3 4">
    <name type="scientific">Stylonychia lemnae</name>
    <name type="common">Ciliate</name>
    <dbReference type="NCBI Taxonomy" id="5949"/>
    <lineage>
        <taxon>Eukaryota</taxon>
        <taxon>Sar</taxon>
        <taxon>Alveolata</taxon>
        <taxon>Ciliophora</taxon>
        <taxon>Intramacronucleata</taxon>
        <taxon>Spirotrichea</taxon>
        <taxon>Stichotrichia</taxon>
        <taxon>Sporadotrichida</taxon>
        <taxon>Oxytrichidae</taxon>
        <taxon>Stylonychinae</taxon>
        <taxon>Stylonychia</taxon>
    </lineage>
</organism>
<dbReference type="InterPro" id="IPR010987">
    <property type="entry name" value="Glutathione-S-Trfase_C-like"/>
</dbReference>
<evidence type="ECO:0000259" key="1">
    <source>
        <dbReference type="PROSITE" id="PS50404"/>
    </source>
</evidence>
<dbReference type="CDD" id="cd03192">
    <property type="entry name" value="GST_C_Sigma_like"/>
    <property type="match status" value="1"/>
</dbReference>
<dbReference type="SFLD" id="SFLDS00019">
    <property type="entry name" value="Glutathione_Transferase_(cytos"/>
    <property type="match status" value="1"/>
</dbReference>
<dbReference type="InterPro" id="IPR004045">
    <property type="entry name" value="Glutathione_S-Trfase_N"/>
</dbReference>
<dbReference type="Pfam" id="PF02798">
    <property type="entry name" value="GST_N"/>
    <property type="match status" value="1"/>
</dbReference>
<name>A0A078B3V5_STYLE</name>
<dbReference type="PANTHER" id="PTHR11571">
    <property type="entry name" value="GLUTATHIONE S-TRANSFERASE"/>
    <property type="match status" value="1"/>
</dbReference>
<dbReference type="InterPro" id="IPR050213">
    <property type="entry name" value="GST_superfamily"/>
</dbReference>
<evidence type="ECO:0000313" key="4">
    <source>
        <dbReference type="Proteomes" id="UP000039865"/>
    </source>
</evidence>
<keyword evidence="3" id="KW-0808">Transferase</keyword>
<gene>
    <name evidence="3" type="primary">Contig12205.g13038</name>
    <name evidence="3" type="ORF">STYLEM_17316</name>
</gene>
<feature type="domain" description="GST N-terminal" evidence="1">
    <location>
        <begin position="1"/>
        <end position="81"/>
    </location>
</feature>
<dbReference type="Gene3D" id="3.40.30.10">
    <property type="entry name" value="Glutaredoxin"/>
    <property type="match status" value="1"/>
</dbReference>
<protein>
    <submittedName>
        <fullName evidence="3">Glutathione s-transferase</fullName>
    </submittedName>
</protein>
<dbReference type="InterPro" id="IPR036249">
    <property type="entry name" value="Thioredoxin-like_sf"/>
</dbReference>
<dbReference type="OMA" id="EHFACIE"/>
<dbReference type="SUPFAM" id="SSF52833">
    <property type="entry name" value="Thioredoxin-like"/>
    <property type="match status" value="1"/>
</dbReference>
<dbReference type="PROSITE" id="PS50404">
    <property type="entry name" value="GST_NTER"/>
    <property type="match status" value="1"/>
</dbReference>
<evidence type="ECO:0000259" key="2">
    <source>
        <dbReference type="PROSITE" id="PS50405"/>
    </source>
</evidence>
<dbReference type="GO" id="GO:0006749">
    <property type="term" value="P:glutathione metabolic process"/>
    <property type="evidence" value="ECO:0007669"/>
    <property type="project" value="TreeGrafter"/>
</dbReference>
<dbReference type="Proteomes" id="UP000039865">
    <property type="component" value="Unassembled WGS sequence"/>
</dbReference>
<dbReference type="InterPro" id="IPR036282">
    <property type="entry name" value="Glutathione-S-Trfase_C_sf"/>
</dbReference>
<dbReference type="GO" id="GO:0004364">
    <property type="term" value="F:glutathione transferase activity"/>
    <property type="evidence" value="ECO:0007669"/>
    <property type="project" value="TreeGrafter"/>
</dbReference>
<dbReference type="SFLD" id="SFLDG01205">
    <property type="entry name" value="AMPS.1"/>
    <property type="match status" value="1"/>
</dbReference>
<dbReference type="OrthoDB" id="420389at2759"/>
<sequence length="212" mass="24748">MKLVYFDVYGRAEPIRMLLNHAKVEFEDFRIGFAEWPALKAGDNPVLEFEQVPVLVLDNGKVLSQTKAIMRYLGLQYGYLPTDAYEAYLVDSYLDAFNDLMHPFALARWEKDEEKKKEILANWLANTFPKFLTAFEKRLESQGHSKFLVGEKLTIADFSFSSLISVIVYNELSETSATLRETYETFPRLKEYAHNMKEIFNDYLESRPKRPM</sequence>
<feature type="domain" description="GST C-terminal" evidence="2">
    <location>
        <begin position="83"/>
        <end position="212"/>
    </location>
</feature>
<reference evidence="3 4" key="1">
    <citation type="submission" date="2014-06" db="EMBL/GenBank/DDBJ databases">
        <authorList>
            <person name="Swart Estienne"/>
        </authorList>
    </citation>
    <scope>NUCLEOTIDE SEQUENCE [LARGE SCALE GENOMIC DNA]</scope>
    <source>
        <strain evidence="3 4">130c</strain>
    </source>
</reference>
<dbReference type="AlphaFoldDB" id="A0A078B3V5"/>
<dbReference type="PROSITE" id="PS50405">
    <property type="entry name" value="GST_CTER"/>
    <property type="match status" value="1"/>
</dbReference>
<dbReference type="Gene3D" id="1.20.1050.10">
    <property type="match status" value="1"/>
</dbReference>
<dbReference type="CDD" id="cd03039">
    <property type="entry name" value="GST_N_Sigma_like"/>
    <property type="match status" value="1"/>
</dbReference>
<evidence type="ECO:0000313" key="3">
    <source>
        <dbReference type="EMBL" id="CDW88198.1"/>
    </source>
</evidence>
<dbReference type="SFLD" id="SFLDG00363">
    <property type="entry name" value="AMPS_(cytGST):_Alpha-__Mu-__Pi"/>
    <property type="match status" value="1"/>
</dbReference>
<dbReference type="InterPro" id="IPR004046">
    <property type="entry name" value="GST_C"/>
</dbReference>
<dbReference type="InParanoid" id="A0A078B3V5"/>
<accession>A0A078B3V5</accession>
<proteinExistence type="predicted"/>
<keyword evidence="4" id="KW-1185">Reference proteome</keyword>
<dbReference type="EMBL" id="CCKQ01016325">
    <property type="protein sequence ID" value="CDW88198.1"/>
    <property type="molecule type" value="Genomic_DNA"/>
</dbReference>
<dbReference type="FunFam" id="1.20.1050.10:FF:000030">
    <property type="entry name" value="Glutathione S-transferase S1"/>
    <property type="match status" value="1"/>
</dbReference>
<dbReference type="SUPFAM" id="SSF47616">
    <property type="entry name" value="GST C-terminal domain-like"/>
    <property type="match status" value="1"/>
</dbReference>
<dbReference type="InterPro" id="IPR040079">
    <property type="entry name" value="Glutathione_S-Trfase"/>
</dbReference>
<dbReference type="Pfam" id="PF14497">
    <property type="entry name" value="GST_C_3"/>
    <property type="match status" value="1"/>
</dbReference>